<dbReference type="Pfam" id="PF00488">
    <property type="entry name" value="MutS_V"/>
    <property type="match status" value="1"/>
</dbReference>
<dbReference type="InterPro" id="IPR027417">
    <property type="entry name" value="P-loop_NTPase"/>
</dbReference>
<dbReference type="Gene3D" id="1.10.1420.10">
    <property type="match status" value="2"/>
</dbReference>
<dbReference type="Pfam" id="PF05192">
    <property type="entry name" value="MutS_III"/>
    <property type="match status" value="1"/>
</dbReference>
<feature type="domain" description="DNA mismatch repair proteins mutS family" evidence="11">
    <location>
        <begin position="693"/>
        <end position="709"/>
    </location>
</feature>
<evidence type="ECO:0000313" key="12">
    <source>
        <dbReference type="EMBL" id="MFD2168439.1"/>
    </source>
</evidence>
<comment type="caution">
    <text evidence="12">The sequence shown here is derived from an EMBL/GenBank/DDBJ whole genome shotgun (WGS) entry which is preliminary data.</text>
</comment>
<dbReference type="InterPro" id="IPR000432">
    <property type="entry name" value="DNA_mismatch_repair_MutS_C"/>
</dbReference>
<dbReference type="Pfam" id="PF05190">
    <property type="entry name" value="MutS_IV"/>
    <property type="match status" value="1"/>
</dbReference>
<evidence type="ECO:0000259" key="11">
    <source>
        <dbReference type="PROSITE" id="PS00486"/>
    </source>
</evidence>
<organism evidence="12 13">
    <name type="scientific">Tumebacillus lipolyticus</name>
    <dbReference type="NCBI Taxonomy" id="1280370"/>
    <lineage>
        <taxon>Bacteria</taxon>
        <taxon>Bacillati</taxon>
        <taxon>Bacillota</taxon>
        <taxon>Bacilli</taxon>
        <taxon>Bacillales</taxon>
        <taxon>Alicyclobacillaceae</taxon>
        <taxon>Tumebacillus</taxon>
    </lineage>
</organism>
<dbReference type="SUPFAM" id="SSF48334">
    <property type="entry name" value="DNA repair protein MutS, domain III"/>
    <property type="match status" value="1"/>
</dbReference>
<keyword evidence="3 7" id="KW-0227">DNA damage</keyword>
<name>A0ABW4ZRU8_9BACL</name>
<dbReference type="InterPro" id="IPR007860">
    <property type="entry name" value="DNA_mmatch_repair_MutS_con_dom"/>
</dbReference>
<dbReference type="HAMAP" id="MF_00096">
    <property type="entry name" value="MutS"/>
    <property type="match status" value="1"/>
</dbReference>
<dbReference type="CDD" id="cd03284">
    <property type="entry name" value="ABC_MutS1"/>
    <property type="match status" value="1"/>
</dbReference>
<evidence type="ECO:0000256" key="9">
    <source>
        <dbReference type="RuleBase" id="RU003756"/>
    </source>
</evidence>
<keyword evidence="6 7" id="KW-0234">DNA repair</keyword>
<dbReference type="SUPFAM" id="SSF52540">
    <property type="entry name" value="P-loop containing nucleoside triphosphate hydrolases"/>
    <property type="match status" value="1"/>
</dbReference>
<dbReference type="InterPro" id="IPR016151">
    <property type="entry name" value="DNA_mismatch_repair_MutS_N"/>
</dbReference>
<comment type="function">
    <text evidence="7">This protein is involved in the repair of mismatches in DNA. It is possible that it carries out the mismatch recognition step. This protein has a weak ATPase activity.</text>
</comment>
<dbReference type="Proteomes" id="UP001597343">
    <property type="component" value="Unassembled WGS sequence"/>
</dbReference>
<dbReference type="Gene3D" id="3.30.420.110">
    <property type="entry name" value="MutS, connector domain"/>
    <property type="match status" value="1"/>
</dbReference>
<dbReference type="RefSeq" id="WP_386043159.1">
    <property type="nucleotide sequence ID" value="NZ_JBHUIO010000002.1"/>
</dbReference>
<evidence type="ECO:0000256" key="3">
    <source>
        <dbReference type="ARBA" id="ARBA00022763"/>
    </source>
</evidence>
<keyword evidence="5 7" id="KW-0238">DNA-binding</keyword>
<evidence type="ECO:0000256" key="1">
    <source>
        <dbReference type="ARBA" id="ARBA00006271"/>
    </source>
</evidence>
<dbReference type="SMART" id="SM00534">
    <property type="entry name" value="MUTSac"/>
    <property type="match status" value="1"/>
</dbReference>
<dbReference type="SUPFAM" id="SSF55271">
    <property type="entry name" value="DNA repair protein MutS, domain I"/>
    <property type="match status" value="1"/>
</dbReference>
<reference evidence="13" key="1">
    <citation type="journal article" date="2019" name="Int. J. Syst. Evol. Microbiol.">
        <title>The Global Catalogue of Microorganisms (GCM) 10K type strain sequencing project: providing services to taxonomists for standard genome sequencing and annotation.</title>
        <authorList>
            <consortium name="The Broad Institute Genomics Platform"/>
            <consortium name="The Broad Institute Genome Sequencing Center for Infectious Disease"/>
            <person name="Wu L."/>
            <person name="Ma J."/>
        </authorList>
    </citation>
    <scope>NUCLEOTIDE SEQUENCE [LARGE SCALE GENOMIC DNA]</scope>
    <source>
        <strain evidence="13">CGMCC 1.13574</strain>
    </source>
</reference>
<dbReference type="NCBIfam" id="NF003810">
    <property type="entry name" value="PRK05399.1"/>
    <property type="match status" value="1"/>
</dbReference>
<evidence type="ECO:0000256" key="4">
    <source>
        <dbReference type="ARBA" id="ARBA00022840"/>
    </source>
</evidence>
<evidence type="ECO:0000256" key="7">
    <source>
        <dbReference type="HAMAP-Rule" id="MF_00096"/>
    </source>
</evidence>
<dbReference type="InterPro" id="IPR045076">
    <property type="entry name" value="MutS"/>
</dbReference>
<dbReference type="SMART" id="SM00533">
    <property type="entry name" value="MUTSd"/>
    <property type="match status" value="1"/>
</dbReference>
<dbReference type="PROSITE" id="PS00486">
    <property type="entry name" value="DNA_MISMATCH_REPAIR_2"/>
    <property type="match status" value="1"/>
</dbReference>
<dbReference type="EMBL" id="JBHUIO010000002">
    <property type="protein sequence ID" value="MFD2168439.1"/>
    <property type="molecule type" value="Genomic_DNA"/>
</dbReference>
<dbReference type="SUPFAM" id="SSF53150">
    <property type="entry name" value="DNA repair protein MutS, domain II"/>
    <property type="match status" value="1"/>
</dbReference>
<keyword evidence="4 7" id="KW-0067">ATP-binding</keyword>
<feature type="binding site" evidence="7">
    <location>
        <begin position="619"/>
        <end position="626"/>
    </location>
    <ligand>
        <name>ATP</name>
        <dbReference type="ChEBI" id="CHEBI:30616"/>
    </ligand>
</feature>
<dbReference type="NCBIfam" id="TIGR01070">
    <property type="entry name" value="mutS1"/>
    <property type="match status" value="1"/>
</dbReference>
<dbReference type="InterPro" id="IPR007861">
    <property type="entry name" value="DNA_mismatch_repair_MutS_clamp"/>
</dbReference>
<protein>
    <recommendedName>
        <fullName evidence="7 8">DNA mismatch repair protein MutS</fullName>
    </recommendedName>
</protein>
<dbReference type="Gene3D" id="3.40.50.300">
    <property type="entry name" value="P-loop containing nucleotide triphosphate hydrolases"/>
    <property type="match status" value="1"/>
</dbReference>
<dbReference type="PIRSF" id="PIRSF037677">
    <property type="entry name" value="DNA_mis_repair_Msh6"/>
    <property type="match status" value="1"/>
</dbReference>
<dbReference type="InterPro" id="IPR005748">
    <property type="entry name" value="DNA_mismatch_repair_MutS"/>
</dbReference>
<evidence type="ECO:0000256" key="2">
    <source>
        <dbReference type="ARBA" id="ARBA00022741"/>
    </source>
</evidence>
<dbReference type="InterPro" id="IPR007695">
    <property type="entry name" value="DNA_mismatch_repair_MutS-lik_N"/>
</dbReference>
<dbReference type="PANTHER" id="PTHR11361">
    <property type="entry name" value="DNA MISMATCH REPAIR PROTEIN MUTS FAMILY MEMBER"/>
    <property type="match status" value="1"/>
</dbReference>
<dbReference type="InterPro" id="IPR036678">
    <property type="entry name" value="MutS_con_dom_sf"/>
</dbReference>
<dbReference type="InterPro" id="IPR017261">
    <property type="entry name" value="DNA_mismatch_repair_MutS/MSH"/>
</dbReference>
<dbReference type="InterPro" id="IPR036187">
    <property type="entry name" value="DNA_mismatch_repair_MutS_sf"/>
</dbReference>
<evidence type="ECO:0000313" key="13">
    <source>
        <dbReference type="Proteomes" id="UP001597343"/>
    </source>
</evidence>
<evidence type="ECO:0000256" key="10">
    <source>
        <dbReference type="SAM" id="MobiDB-lite"/>
    </source>
</evidence>
<keyword evidence="13" id="KW-1185">Reference proteome</keyword>
<evidence type="ECO:0000256" key="6">
    <source>
        <dbReference type="ARBA" id="ARBA00023204"/>
    </source>
</evidence>
<evidence type="ECO:0000256" key="5">
    <source>
        <dbReference type="ARBA" id="ARBA00023125"/>
    </source>
</evidence>
<dbReference type="Pfam" id="PF01624">
    <property type="entry name" value="MutS_I"/>
    <property type="match status" value="1"/>
</dbReference>
<dbReference type="Pfam" id="PF05188">
    <property type="entry name" value="MutS_II"/>
    <property type="match status" value="1"/>
</dbReference>
<keyword evidence="2 7" id="KW-0547">Nucleotide-binding</keyword>
<accession>A0ABW4ZRU8</accession>
<dbReference type="PANTHER" id="PTHR11361:SF34">
    <property type="entry name" value="DNA MISMATCH REPAIR PROTEIN MSH1, MITOCHONDRIAL"/>
    <property type="match status" value="1"/>
</dbReference>
<dbReference type="InterPro" id="IPR007696">
    <property type="entry name" value="DNA_mismatch_repair_MutS_core"/>
</dbReference>
<gene>
    <name evidence="7 12" type="primary">mutS</name>
    <name evidence="12" type="ORF">ACFSOY_00135</name>
</gene>
<comment type="similarity">
    <text evidence="1 7 9">Belongs to the DNA mismatch repair MutS family.</text>
</comment>
<dbReference type="Gene3D" id="3.40.1170.10">
    <property type="entry name" value="DNA repair protein MutS, domain I"/>
    <property type="match status" value="1"/>
</dbReference>
<proteinExistence type="inferred from homology"/>
<evidence type="ECO:0000256" key="8">
    <source>
        <dbReference type="NCBIfam" id="TIGR01070"/>
    </source>
</evidence>
<feature type="region of interest" description="Disordered" evidence="10">
    <location>
        <begin position="834"/>
        <end position="866"/>
    </location>
</feature>
<sequence>MAKYTPMMQQYMDTKAQVPDALLFFRLGDFYELFFDDAVAAARELEITLTGRAGGSDEKIPMCGVPHHSAENYILRLVEKGYKVAICDQVEDASAAKGIVRREIVRVVTPGTVMESKALQEKANLYLAAVTAKDGAYGLAFCDLSTGELSVVEHEDEQAMFDEMMRFQPAEVVVPAGEEQSEYALTIKELLRTVLTAAGEKTHRQDRASEALLGHFGVISVDSFGLAQHPLAISAAGMLLTYLLSTQKRSLGHLKMPSYITSDEYMTLDSFSRRNLELIETLRDKSKHGALLGLLDETVTAMGGRLLRRFVERPLANKRRIEERLDSVEELHDHLLLREDVRQLLNLVYDLERLVARVAYGSANARDLQAIGSSLSILPDLKERLGGTAATLLTSIAEGIVDFAPLVDLIERAVVDEPPVSVRDGGVIRDGFDPYLDTLKQASREGKRWIANLEAAEREKTGIKSLKVGFNKVFGYYIEVSRANVQYVPDTYERKQTLTNGERYVTPELKEKESLILEAEEKLIDLEYQTFVKVRDEVASWLANIQLAAESIALVDVLQSLATVSSKRRYVRPEIMTDDRIEIIEGRHPVVEAMLKGEPFVANDTVLDNGSNQISLITGPNMAGKSTYMRQVALIVLLAQIGSFVPADRAQIGIVDRVFTRIGASDDLAGGQSTFMVEMVELANILHHATPKSLIILDEIGRGTSTFDGISIAQAVVEFLHENPQVGAKTLFATHYHELTTFTESFAGVRHYSTHVQEKGEGIVFLRKILPQAADRSYGIQVAKLAGLPQEVLARAREILAELEQGKSDVRPTGYAQPDPLGGAMILREEPVAAAQVETEDEGRSVAPEAVQKGKKRAGKEKDDSSTLQLSLFGDATLEHEIVEKLRSVDVMRLTPLDAINLIYQLHQKARGGAE</sequence>